<dbReference type="OrthoDB" id="1707305at2"/>
<feature type="transmembrane region" description="Helical" evidence="1">
    <location>
        <begin position="52"/>
        <end position="76"/>
    </location>
</feature>
<feature type="transmembrane region" description="Helical" evidence="1">
    <location>
        <begin position="169"/>
        <end position="193"/>
    </location>
</feature>
<organism evidence="2 3">
    <name type="scientific">Acetatifactor muris</name>
    <dbReference type="NCBI Taxonomy" id="879566"/>
    <lineage>
        <taxon>Bacteria</taxon>
        <taxon>Bacillati</taxon>
        <taxon>Bacillota</taxon>
        <taxon>Clostridia</taxon>
        <taxon>Lachnospirales</taxon>
        <taxon>Lachnospiraceae</taxon>
        <taxon>Acetatifactor</taxon>
    </lineage>
</organism>
<dbReference type="RefSeq" id="WP_146040122.1">
    <property type="nucleotide sequence ID" value="NZ_JANJZD010000023.1"/>
</dbReference>
<feature type="transmembrane region" description="Helical" evidence="1">
    <location>
        <begin position="237"/>
        <end position="255"/>
    </location>
</feature>
<evidence type="ECO:0000313" key="3">
    <source>
        <dbReference type="Proteomes" id="UP000236311"/>
    </source>
</evidence>
<keyword evidence="1" id="KW-0812">Transmembrane</keyword>
<name>A0A2K4ZKX7_9FIRM</name>
<reference evidence="2 3" key="1">
    <citation type="submission" date="2018-01" db="EMBL/GenBank/DDBJ databases">
        <authorList>
            <person name="Gaut B.S."/>
            <person name="Morton B.R."/>
            <person name="Clegg M.T."/>
            <person name="Duvall M.R."/>
        </authorList>
    </citation>
    <scope>NUCLEOTIDE SEQUENCE [LARGE SCALE GENOMIC DNA]</scope>
    <source>
        <strain evidence="2">GP69</strain>
    </source>
</reference>
<keyword evidence="3" id="KW-1185">Reference proteome</keyword>
<dbReference type="AlphaFoldDB" id="A0A2K4ZKX7"/>
<dbReference type="EMBL" id="OFSM01000022">
    <property type="protein sequence ID" value="SOY31148.1"/>
    <property type="molecule type" value="Genomic_DNA"/>
</dbReference>
<feature type="transmembrane region" description="Helical" evidence="1">
    <location>
        <begin position="21"/>
        <end position="40"/>
    </location>
</feature>
<feature type="transmembrane region" description="Helical" evidence="1">
    <location>
        <begin position="140"/>
        <end position="162"/>
    </location>
</feature>
<dbReference type="Proteomes" id="UP000236311">
    <property type="component" value="Unassembled WGS sequence"/>
</dbReference>
<protein>
    <submittedName>
        <fullName evidence="2">ABC-2 family transporter protein</fullName>
    </submittedName>
</protein>
<keyword evidence="1" id="KW-1133">Transmembrane helix</keyword>
<evidence type="ECO:0000256" key="1">
    <source>
        <dbReference type="SAM" id="Phobius"/>
    </source>
</evidence>
<evidence type="ECO:0000313" key="2">
    <source>
        <dbReference type="EMBL" id="SOY31148.1"/>
    </source>
</evidence>
<keyword evidence="1" id="KW-0472">Membrane</keyword>
<gene>
    <name evidence="2" type="ORF">AMURIS_03883</name>
</gene>
<proteinExistence type="predicted"/>
<accession>A0A2K4ZKX7</accession>
<feature type="transmembrane region" description="Helical" evidence="1">
    <location>
        <begin position="104"/>
        <end position="128"/>
    </location>
</feature>
<sequence>MLNYIKSELYRAFHSKEIHETAIVLTVLVFLMNLILRLFSSMDHFRYGITSFSYSMLVAGPMIYCYGAGDVAVMLYEADNRNGTRGNSIACGISRIEIFAGKCIVSLLTSLGILLIVMPVYIASAVLLLPKEGPVEIKDLLLEIPAVSLVAAAALILAIVLLEVYDKVLVSILIWLGLLVFIPKALLLAGMYLSDQSAILLNIARWLPANFFSVEMQVTMSECITIWSTPEGMAKCVISGVLGILIFSIAGVLSLRKRDI</sequence>